<keyword evidence="3" id="KW-0805">Transcription regulation</keyword>
<dbReference type="PANTHER" id="PTHR36206">
    <property type="entry name" value="ASPERCRYPTIN BIOSYNTHESIS CLUSTER-SPECIFIC TRANSCRIPTION REGULATOR ATNN-RELATED"/>
    <property type="match status" value="1"/>
</dbReference>
<keyword evidence="5" id="KW-0804">Transcription</keyword>
<gene>
    <name evidence="9" type="ORF">BP6252_08700</name>
</gene>
<dbReference type="GO" id="GO:0003677">
    <property type="term" value="F:DNA binding"/>
    <property type="evidence" value="ECO:0007669"/>
    <property type="project" value="UniProtKB-KW"/>
</dbReference>
<dbReference type="OrthoDB" id="2593732at2759"/>
<organism evidence="9 10">
    <name type="scientific">Coleophoma cylindrospora</name>
    <dbReference type="NCBI Taxonomy" id="1849047"/>
    <lineage>
        <taxon>Eukaryota</taxon>
        <taxon>Fungi</taxon>
        <taxon>Dikarya</taxon>
        <taxon>Ascomycota</taxon>
        <taxon>Pezizomycotina</taxon>
        <taxon>Leotiomycetes</taxon>
        <taxon>Helotiales</taxon>
        <taxon>Dermateaceae</taxon>
        <taxon>Coleophoma</taxon>
    </lineage>
</organism>
<dbReference type="GO" id="GO:0000981">
    <property type="term" value="F:DNA-binding transcription factor activity, RNA polymerase II-specific"/>
    <property type="evidence" value="ECO:0007669"/>
    <property type="project" value="InterPro"/>
</dbReference>
<dbReference type="Proteomes" id="UP000256645">
    <property type="component" value="Unassembled WGS sequence"/>
</dbReference>
<evidence type="ECO:0000256" key="3">
    <source>
        <dbReference type="ARBA" id="ARBA00023015"/>
    </source>
</evidence>
<dbReference type="PROSITE" id="PS50048">
    <property type="entry name" value="ZN2_CY6_FUNGAL_2"/>
    <property type="match status" value="1"/>
</dbReference>
<evidence type="ECO:0000256" key="1">
    <source>
        <dbReference type="ARBA" id="ARBA00022723"/>
    </source>
</evidence>
<proteinExistence type="predicted"/>
<evidence type="ECO:0000256" key="4">
    <source>
        <dbReference type="ARBA" id="ARBA00023125"/>
    </source>
</evidence>
<dbReference type="InterPro" id="IPR052360">
    <property type="entry name" value="Transcr_Regulatory_Proteins"/>
</dbReference>
<feature type="compositionally biased region" description="Basic residues" evidence="7">
    <location>
        <begin position="8"/>
        <end position="20"/>
    </location>
</feature>
<dbReference type="GO" id="GO:0008270">
    <property type="term" value="F:zinc ion binding"/>
    <property type="evidence" value="ECO:0007669"/>
    <property type="project" value="InterPro"/>
</dbReference>
<evidence type="ECO:0000313" key="10">
    <source>
        <dbReference type="Proteomes" id="UP000256645"/>
    </source>
</evidence>
<dbReference type="InterPro" id="IPR001138">
    <property type="entry name" value="Zn2Cys6_DnaBD"/>
</dbReference>
<evidence type="ECO:0000256" key="6">
    <source>
        <dbReference type="ARBA" id="ARBA00023242"/>
    </source>
</evidence>
<feature type="domain" description="Zn(2)-C6 fungal-type" evidence="8">
    <location>
        <begin position="27"/>
        <end position="55"/>
    </location>
</feature>
<dbReference type="STRING" id="1849047.A0A3D8R6U8"/>
<dbReference type="AlphaFoldDB" id="A0A3D8R6U8"/>
<comment type="caution">
    <text evidence="9">The sequence shown here is derived from an EMBL/GenBank/DDBJ whole genome shotgun (WGS) entry which is preliminary data.</text>
</comment>
<accession>A0A3D8R6U8</accession>
<dbReference type="SMART" id="SM00066">
    <property type="entry name" value="GAL4"/>
    <property type="match status" value="1"/>
</dbReference>
<dbReference type="InterPro" id="IPR036864">
    <property type="entry name" value="Zn2-C6_fun-type_DNA-bd_sf"/>
</dbReference>
<dbReference type="Pfam" id="PF11951">
    <property type="entry name" value="Fungal_trans_2"/>
    <property type="match status" value="1"/>
</dbReference>
<dbReference type="CDD" id="cd00067">
    <property type="entry name" value="GAL4"/>
    <property type="match status" value="1"/>
</dbReference>
<dbReference type="SUPFAM" id="SSF57701">
    <property type="entry name" value="Zn2/Cys6 DNA-binding domain"/>
    <property type="match status" value="1"/>
</dbReference>
<feature type="region of interest" description="Disordered" evidence="7">
    <location>
        <begin position="1"/>
        <end position="20"/>
    </location>
</feature>
<evidence type="ECO:0000256" key="2">
    <source>
        <dbReference type="ARBA" id="ARBA00022833"/>
    </source>
</evidence>
<keyword evidence="2" id="KW-0862">Zinc</keyword>
<dbReference type="PROSITE" id="PS00463">
    <property type="entry name" value="ZN2_CY6_FUNGAL_1"/>
    <property type="match status" value="1"/>
</dbReference>
<dbReference type="Pfam" id="PF00172">
    <property type="entry name" value="Zn_clus"/>
    <property type="match status" value="1"/>
</dbReference>
<sequence>MRTTVTLGKKKPGRAGPKSAHKKVRTGCGTCKIRRVKCDETKPHCLRCLKFDIECDGYQEPSAAPPKAPPARVLTSRSLLPSIISDALQLPCGIADQPFENEDEFQYFTLFRDKTALEISPYFKTQTWRKLVLQACSLPSIRHAAIAIGALDKVSTLLLQRSSLSLDGEKSDPNFHHQIAVQQYSRAINRMKRDAAAGNQDLRTTLITSLVIICFESYHGNRKLAQAQIQNALKMIQAWKASFRDSDVEAPLGFSSPQPSVVEHDLVRIFGRLEVQVNSFADDRSRDLHDALRSEGTEAIANMPACFNCIEEARGYHDLIMRRLQHWMYYSAATSYACWPGSQTYKGAGRSIDDVVLKLSTVSEGNASAPAGDKLMAEALASQAVYTAELLQWKQAFEAYVRRGINYEELGIITVRLHYLTSHITVATALASDEMVYDDFTVEMKQLVDLSRAALGFLNKTPVSFTVDLGVVVPLYFVALKCRLHHIRSQAIKLLVSNPRREGLWDSVFAGKAAGWVQKVEEEHQHNGQIPSWARVRNVHTTFNLQRRKANLECRQRRAENGEFISRFGSITW</sequence>
<protein>
    <recommendedName>
        <fullName evidence="8">Zn(2)-C6 fungal-type domain-containing protein</fullName>
    </recommendedName>
</protein>
<dbReference type="InterPro" id="IPR021858">
    <property type="entry name" value="Fun_TF"/>
</dbReference>
<evidence type="ECO:0000313" key="9">
    <source>
        <dbReference type="EMBL" id="RDW69680.1"/>
    </source>
</evidence>
<reference evidence="9 10" key="1">
    <citation type="journal article" date="2018" name="IMA Fungus">
        <title>IMA Genome-F 9: Draft genome sequence of Annulohypoxylon stygium, Aspergillus mulundensis, Berkeleyomyces basicola (syn. Thielaviopsis basicola), Ceratocystis smalleyi, two Cercospora beticola strains, Coleophoma cylindrospora, Fusarium fracticaudum, Phialophora cf. hyalina, and Morchella septimelata.</title>
        <authorList>
            <person name="Wingfield B.D."/>
            <person name="Bills G.F."/>
            <person name="Dong Y."/>
            <person name="Huang W."/>
            <person name="Nel W.J."/>
            <person name="Swalarsk-Parry B.S."/>
            <person name="Vaghefi N."/>
            <person name="Wilken P.M."/>
            <person name="An Z."/>
            <person name="de Beer Z.W."/>
            <person name="De Vos L."/>
            <person name="Chen L."/>
            <person name="Duong T.A."/>
            <person name="Gao Y."/>
            <person name="Hammerbacher A."/>
            <person name="Kikkert J.R."/>
            <person name="Li Y."/>
            <person name="Li H."/>
            <person name="Li K."/>
            <person name="Li Q."/>
            <person name="Liu X."/>
            <person name="Ma X."/>
            <person name="Naidoo K."/>
            <person name="Pethybridge S.J."/>
            <person name="Sun J."/>
            <person name="Steenkamp E.T."/>
            <person name="van der Nest M.A."/>
            <person name="van Wyk S."/>
            <person name="Wingfield M.J."/>
            <person name="Xiong C."/>
            <person name="Yue Q."/>
            <person name="Zhang X."/>
        </authorList>
    </citation>
    <scope>NUCLEOTIDE SEQUENCE [LARGE SCALE GENOMIC DNA]</scope>
    <source>
        <strain evidence="9 10">BP6252</strain>
    </source>
</reference>
<evidence type="ECO:0000256" key="5">
    <source>
        <dbReference type="ARBA" id="ARBA00023163"/>
    </source>
</evidence>
<name>A0A3D8R6U8_9HELO</name>
<keyword evidence="4" id="KW-0238">DNA-binding</keyword>
<dbReference type="EMBL" id="PDLM01000009">
    <property type="protein sequence ID" value="RDW69680.1"/>
    <property type="molecule type" value="Genomic_DNA"/>
</dbReference>
<dbReference type="Gene3D" id="4.10.240.10">
    <property type="entry name" value="Zn(2)-C6 fungal-type DNA-binding domain"/>
    <property type="match status" value="1"/>
</dbReference>
<keyword evidence="1" id="KW-0479">Metal-binding</keyword>
<dbReference type="PANTHER" id="PTHR36206:SF4">
    <property type="entry name" value="HYPOTHETICAL CONSERVED PROTEIN (EUROFUNG)-RELATED"/>
    <property type="match status" value="1"/>
</dbReference>
<keyword evidence="6" id="KW-0539">Nucleus</keyword>
<evidence type="ECO:0000256" key="7">
    <source>
        <dbReference type="SAM" id="MobiDB-lite"/>
    </source>
</evidence>
<evidence type="ECO:0000259" key="8">
    <source>
        <dbReference type="PROSITE" id="PS50048"/>
    </source>
</evidence>
<keyword evidence="10" id="KW-1185">Reference proteome</keyword>